<protein>
    <submittedName>
        <fullName evidence="1">Uncharacterized protein</fullName>
    </submittedName>
</protein>
<sequence length="239" mass="27486">MEGHAVVLEFLRIRQHYPPVAVSHEPPPPPPLRIKTESIEDEDRNNPTTMLVRRSRKLVDRDGESKIRQSTNVQIYKTPYAKRIHSNDQSMSASEEIVRRLSDLNIVPLGDALANRKYWMMSKIVVVMPTICHQVHEIKSDGVDWQLQIRVSDTSASDVICLVATDLLNRIFGFTAQQCKKLFDAKKFHELHVKRAEAERKLMGFNRLDLLVWLEIPTELDKFPLVLDVKTISDALNIL</sequence>
<dbReference type="PANTHER" id="PTHR14790">
    <property type="entry name" value="RECQ-MEDIATED GENOME INSTABILITY PROTEIN 1 RMI1"/>
    <property type="match status" value="1"/>
</dbReference>
<dbReference type="EnsemblMetazoa" id="CJA36676.1">
    <property type="protein sequence ID" value="CJA36676.1"/>
    <property type="gene ID" value="WBGene00212523"/>
</dbReference>
<dbReference type="PANTHER" id="PTHR14790:SF18">
    <property type="entry name" value="RECQ-MEDIATED GENOME INSTABILITY PROTEIN 1 HOMOLOG"/>
    <property type="match status" value="1"/>
</dbReference>
<dbReference type="AlphaFoldDB" id="A0A8R1IR50"/>
<dbReference type="GO" id="GO:0031422">
    <property type="term" value="C:RecQ family helicase-topoisomerase III complex"/>
    <property type="evidence" value="ECO:0007669"/>
    <property type="project" value="TreeGrafter"/>
</dbReference>
<evidence type="ECO:0000313" key="1">
    <source>
        <dbReference type="EnsemblMetazoa" id="CJA36676.1"/>
    </source>
</evidence>
<name>A0A8R1IR50_CAEJA</name>
<proteinExistence type="predicted"/>
<organism evidence="1 2">
    <name type="scientific">Caenorhabditis japonica</name>
    <dbReference type="NCBI Taxonomy" id="281687"/>
    <lineage>
        <taxon>Eukaryota</taxon>
        <taxon>Metazoa</taxon>
        <taxon>Ecdysozoa</taxon>
        <taxon>Nematoda</taxon>
        <taxon>Chromadorea</taxon>
        <taxon>Rhabditida</taxon>
        <taxon>Rhabditina</taxon>
        <taxon>Rhabditomorpha</taxon>
        <taxon>Rhabditoidea</taxon>
        <taxon>Rhabditidae</taxon>
        <taxon>Peloderinae</taxon>
        <taxon>Caenorhabditis</taxon>
    </lineage>
</organism>
<dbReference type="GO" id="GO:0000712">
    <property type="term" value="P:resolution of meiotic recombination intermediates"/>
    <property type="evidence" value="ECO:0007669"/>
    <property type="project" value="TreeGrafter"/>
</dbReference>
<accession>A0A8R1IR50</accession>
<evidence type="ECO:0000313" key="2">
    <source>
        <dbReference type="Proteomes" id="UP000005237"/>
    </source>
</evidence>
<keyword evidence="2" id="KW-1185">Reference proteome</keyword>
<reference evidence="2" key="1">
    <citation type="submission" date="2010-08" db="EMBL/GenBank/DDBJ databases">
        <authorList>
            <consortium name="Caenorhabditis japonica Sequencing Consortium"/>
            <person name="Wilson R.K."/>
        </authorList>
    </citation>
    <scope>NUCLEOTIDE SEQUENCE [LARGE SCALE GENOMIC DNA]</scope>
    <source>
        <strain evidence="2">DF5081</strain>
    </source>
</reference>
<reference evidence="1" key="2">
    <citation type="submission" date="2022-06" db="UniProtKB">
        <authorList>
            <consortium name="EnsemblMetazoa"/>
        </authorList>
    </citation>
    <scope>IDENTIFICATION</scope>
    <source>
        <strain evidence="1">DF5081</strain>
    </source>
</reference>
<dbReference type="GO" id="GO:0000724">
    <property type="term" value="P:double-strand break repair via homologous recombination"/>
    <property type="evidence" value="ECO:0007669"/>
    <property type="project" value="TreeGrafter"/>
</dbReference>
<dbReference type="Proteomes" id="UP000005237">
    <property type="component" value="Unassembled WGS sequence"/>
</dbReference>
<dbReference type="GO" id="GO:0016604">
    <property type="term" value="C:nuclear body"/>
    <property type="evidence" value="ECO:0007669"/>
    <property type="project" value="TreeGrafter"/>
</dbReference>